<keyword evidence="2" id="KW-0472">Membrane</keyword>
<feature type="transmembrane region" description="Helical" evidence="2">
    <location>
        <begin position="110"/>
        <end position="130"/>
    </location>
</feature>
<evidence type="ECO:0000256" key="1">
    <source>
        <dbReference type="SAM" id="MobiDB-lite"/>
    </source>
</evidence>
<accession>A0A9P3H3W2</accession>
<feature type="transmembrane region" description="Helical" evidence="2">
    <location>
        <begin position="49"/>
        <end position="68"/>
    </location>
</feature>
<name>A0A9P3H3W2_9FUNG</name>
<organism evidence="3 4">
    <name type="scientific">Entomortierella parvispora</name>
    <dbReference type="NCBI Taxonomy" id="205924"/>
    <lineage>
        <taxon>Eukaryota</taxon>
        <taxon>Fungi</taxon>
        <taxon>Fungi incertae sedis</taxon>
        <taxon>Mucoromycota</taxon>
        <taxon>Mortierellomycotina</taxon>
        <taxon>Mortierellomycetes</taxon>
        <taxon>Mortierellales</taxon>
        <taxon>Mortierellaceae</taxon>
        <taxon>Entomortierella</taxon>
    </lineage>
</organism>
<feature type="region of interest" description="Disordered" evidence="1">
    <location>
        <begin position="318"/>
        <end position="364"/>
    </location>
</feature>
<keyword evidence="2" id="KW-1133">Transmembrane helix</keyword>
<dbReference type="OrthoDB" id="2447902at2759"/>
<protein>
    <submittedName>
        <fullName evidence="3">Uncharacterized protein</fullName>
    </submittedName>
</protein>
<feature type="transmembrane region" description="Helical" evidence="2">
    <location>
        <begin position="21"/>
        <end position="43"/>
    </location>
</feature>
<feature type="transmembrane region" description="Helical" evidence="2">
    <location>
        <begin position="80"/>
        <end position="104"/>
    </location>
</feature>
<comment type="caution">
    <text evidence="3">The sequence shown here is derived from an EMBL/GenBank/DDBJ whole genome shotgun (WGS) entry which is preliminary data.</text>
</comment>
<feature type="compositionally biased region" description="Low complexity" evidence="1">
    <location>
        <begin position="156"/>
        <end position="166"/>
    </location>
</feature>
<evidence type="ECO:0000313" key="4">
    <source>
        <dbReference type="Proteomes" id="UP000827284"/>
    </source>
</evidence>
<keyword evidence="2" id="KW-0812">Transmembrane</keyword>
<dbReference type="Proteomes" id="UP000827284">
    <property type="component" value="Unassembled WGS sequence"/>
</dbReference>
<keyword evidence="4" id="KW-1185">Reference proteome</keyword>
<feature type="compositionally biased region" description="Low complexity" evidence="1">
    <location>
        <begin position="329"/>
        <end position="355"/>
    </location>
</feature>
<reference evidence="3" key="2">
    <citation type="journal article" date="2022" name="Microbiol. Resour. Announc.">
        <title>Whole-Genome Sequence of Entomortierella parvispora E1425, a Mucoromycotan Fungus Associated with Burkholderiaceae-Related Endosymbiotic Bacteria.</title>
        <authorList>
            <person name="Herlambang A."/>
            <person name="Guo Y."/>
            <person name="Takashima Y."/>
            <person name="Narisawa K."/>
            <person name="Ohta H."/>
            <person name="Nishizawa T."/>
        </authorList>
    </citation>
    <scope>NUCLEOTIDE SEQUENCE</scope>
    <source>
        <strain evidence="3">E1425</strain>
    </source>
</reference>
<dbReference type="EMBL" id="BQFW01000002">
    <property type="protein sequence ID" value="GJJ69268.1"/>
    <property type="molecule type" value="Genomic_DNA"/>
</dbReference>
<feature type="region of interest" description="Disordered" evidence="1">
    <location>
        <begin position="147"/>
        <end position="169"/>
    </location>
</feature>
<evidence type="ECO:0000256" key="2">
    <source>
        <dbReference type="SAM" id="Phobius"/>
    </source>
</evidence>
<gene>
    <name evidence="3" type="ORF">EMPS_01614</name>
</gene>
<sequence length="364" mass="39702">MISALRKYVSRDRIRGLRVSIYSFTSCNAFLVTASFSFSVTSFKESANAIYLIPQLCIFLCTVFYCFYKSKYSNPARPLVQLLLSIPLAAAYLFFSVAVFLKLAAGLTNVLFLFWIVEGVNVLIAVLILLEAWFTWLLRNVDEAQSTDDEDEAQQRQRSTSGQGSTDPTVPAAVHLYQPRLSLPHVNVAGSAQTADGGMRRHSVQASSTDGVVIQDDDDLYMEMEELPKYQRRRPAQSATIIDLSNLTSVDAAVLNTVIRDPEARLSLHGQAGPDAVHDIIITDPLEDDTTAPEYSPPLPPAAAPGSIPEVVIDLAPNEENQVSRDTTTETTAQSTTSMAAATIPVSQTTTESPTAPEPPVYVP</sequence>
<reference evidence="3" key="1">
    <citation type="submission" date="2021-11" db="EMBL/GenBank/DDBJ databases">
        <authorList>
            <person name="Herlambang A."/>
            <person name="Guo Y."/>
            <person name="Takashima Y."/>
            <person name="Nishizawa T."/>
        </authorList>
    </citation>
    <scope>NUCLEOTIDE SEQUENCE</scope>
    <source>
        <strain evidence="3">E1425</strain>
    </source>
</reference>
<proteinExistence type="predicted"/>
<evidence type="ECO:0000313" key="3">
    <source>
        <dbReference type="EMBL" id="GJJ69268.1"/>
    </source>
</evidence>
<dbReference type="AlphaFoldDB" id="A0A9P3H3W2"/>